<protein>
    <submittedName>
        <fullName evidence="2">Isoform 2 of casein kinase i isoform delta</fullName>
    </submittedName>
</protein>
<evidence type="ECO:0000256" key="1">
    <source>
        <dbReference type="PROSITE-ProRule" id="PRU10141"/>
    </source>
</evidence>
<keyword evidence="2" id="KW-0418">Kinase</keyword>
<name>A0A078B3C9_STYLE</name>
<keyword evidence="2" id="KW-0808">Transferase</keyword>
<dbReference type="SUPFAM" id="SSF56112">
    <property type="entry name" value="Protein kinase-like (PK-like)"/>
    <property type="match status" value="1"/>
</dbReference>
<dbReference type="InterPro" id="IPR011009">
    <property type="entry name" value="Kinase-like_dom_sf"/>
</dbReference>
<sequence length="117" mass="13653">MIIANRFYLKKEIGRGASGKVYLAKDQLNNSQCVLKIFKDEDEYQMENDVYLNLIQQKEEAYQQLYIDSGVADEFSYYIALKMLGSSLKQELKSMKQKLQLSQIIQLGQKLYKHDEA</sequence>
<reference evidence="2 3" key="1">
    <citation type="submission" date="2014-06" db="EMBL/GenBank/DDBJ databases">
        <authorList>
            <person name="Swart Estienne"/>
        </authorList>
    </citation>
    <scope>NUCLEOTIDE SEQUENCE [LARGE SCALE GENOMIC DNA]</scope>
    <source>
        <strain evidence="2 3">130c</strain>
    </source>
</reference>
<dbReference type="GO" id="GO:0005524">
    <property type="term" value="F:ATP binding"/>
    <property type="evidence" value="ECO:0007669"/>
    <property type="project" value="UniProtKB-UniRule"/>
</dbReference>
<dbReference type="Gene3D" id="1.10.510.10">
    <property type="entry name" value="Transferase(Phosphotransferase) domain 1"/>
    <property type="match status" value="1"/>
</dbReference>
<organism evidence="2 3">
    <name type="scientific">Stylonychia lemnae</name>
    <name type="common">Ciliate</name>
    <dbReference type="NCBI Taxonomy" id="5949"/>
    <lineage>
        <taxon>Eukaryota</taxon>
        <taxon>Sar</taxon>
        <taxon>Alveolata</taxon>
        <taxon>Ciliophora</taxon>
        <taxon>Intramacronucleata</taxon>
        <taxon>Spirotrichea</taxon>
        <taxon>Stichotrichia</taxon>
        <taxon>Sporadotrichida</taxon>
        <taxon>Oxytrichidae</taxon>
        <taxon>Stylonychinae</taxon>
        <taxon>Stylonychia</taxon>
    </lineage>
</organism>
<gene>
    <name evidence="2" type="primary">Contig10030.g10718</name>
    <name evidence="2" type="ORF">STYLEM_16854</name>
</gene>
<evidence type="ECO:0000313" key="3">
    <source>
        <dbReference type="Proteomes" id="UP000039865"/>
    </source>
</evidence>
<feature type="binding site" evidence="1">
    <location>
        <position position="36"/>
    </location>
    <ligand>
        <name>ATP</name>
        <dbReference type="ChEBI" id="CHEBI:30616"/>
    </ligand>
</feature>
<evidence type="ECO:0000313" key="2">
    <source>
        <dbReference type="EMBL" id="CDW87742.1"/>
    </source>
</evidence>
<dbReference type="InterPro" id="IPR017441">
    <property type="entry name" value="Protein_kinase_ATP_BS"/>
</dbReference>
<keyword evidence="3" id="KW-1185">Reference proteome</keyword>
<dbReference type="GO" id="GO:0016301">
    <property type="term" value="F:kinase activity"/>
    <property type="evidence" value="ECO:0007669"/>
    <property type="project" value="UniProtKB-KW"/>
</dbReference>
<dbReference type="AlphaFoldDB" id="A0A078B3C9"/>
<dbReference type="Proteomes" id="UP000039865">
    <property type="component" value="Unassembled WGS sequence"/>
</dbReference>
<dbReference type="PROSITE" id="PS00107">
    <property type="entry name" value="PROTEIN_KINASE_ATP"/>
    <property type="match status" value="1"/>
</dbReference>
<dbReference type="EMBL" id="CCKQ01015894">
    <property type="protein sequence ID" value="CDW87742.1"/>
    <property type="molecule type" value="Genomic_DNA"/>
</dbReference>
<accession>A0A078B3C9</accession>
<proteinExistence type="predicted"/>
<keyword evidence="1" id="KW-0067">ATP-binding</keyword>
<dbReference type="InParanoid" id="A0A078B3C9"/>
<keyword evidence="1" id="KW-0547">Nucleotide-binding</keyword>